<name>A0A174E911_9FIRM</name>
<evidence type="ECO:0000256" key="1">
    <source>
        <dbReference type="ARBA" id="ARBA00023004"/>
    </source>
</evidence>
<evidence type="ECO:0000313" key="6">
    <source>
        <dbReference type="Proteomes" id="UP000292665"/>
    </source>
</evidence>
<sequence length="70" mass="7685">MNLTEAKEGEEYIIKEILTDDEELTSFLFSLGCYSGEPITVVSHLKGGCVVSIKDGRYNIDTDLAKAISI</sequence>
<dbReference type="Proteomes" id="UP000095787">
    <property type="component" value="Unassembled WGS sequence"/>
</dbReference>
<evidence type="ECO:0000313" key="3">
    <source>
        <dbReference type="EMBL" id="CUO33228.1"/>
    </source>
</evidence>
<accession>A0A174E911</accession>
<dbReference type="InterPro" id="IPR007167">
    <property type="entry name" value="Fe-transptr_FeoA-like"/>
</dbReference>
<protein>
    <submittedName>
        <fullName evidence="3">FeoA domain</fullName>
    </submittedName>
    <submittedName>
        <fullName evidence="4">Ferrous iron transport protein A</fullName>
    </submittedName>
</protein>
<dbReference type="EMBL" id="CYZO01000033">
    <property type="protein sequence ID" value="CUO33228.1"/>
    <property type="molecule type" value="Genomic_DNA"/>
</dbReference>
<feature type="domain" description="Ferrous iron transporter FeoA-like" evidence="2">
    <location>
        <begin position="1"/>
        <end position="70"/>
    </location>
</feature>
<keyword evidence="1" id="KW-0408">Iron</keyword>
<organism evidence="3 5">
    <name type="scientific">[Ruminococcus] torques</name>
    <dbReference type="NCBI Taxonomy" id="33039"/>
    <lineage>
        <taxon>Bacteria</taxon>
        <taxon>Bacillati</taxon>
        <taxon>Bacillota</taxon>
        <taxon>Clostridia</taxon>
        <taxon>Lachnospirales</taxon>
        <taxon>Lachnospiraceae</taxon>
        <taxon>Mediterraneibacter</taxon>
    </lineage>
</organism>
<dbReference type="GO" id="GO:0046914">
    <property type="term" value="F:transition metal ion binding"/>
    <property type="evidence" value="ECO:0007669"/>
    <property type="project" value="InterPro"/>
</dbReference>
<dbReference type="SMART" id="SM00899">
    <property type="entry name" value="FeoA"/>
    <property type="match status" value="1"/>
</dbReference>
<dbReference type="EMBL" id="RCYR01000030">
    <property type="protein sequence ID" value="RYS77808.1"/>
    <property type="molecule type" value="Genomic_DNA"/>
</dbReference>
<dbReference type="GeneID" id="97328305"/>
<dbReference type="InterPro" id="IPR038157">
    <property type="entry name" value="FeoA_core_dom"/>
</dbReference>
<dbReference type="RefSeq" id="WP_008689714.1">
    <property type="nucleotide sequence ID" value="NZ_AP028249.1"/>
</dbReference>
<dbReference type="Pfam" id="PF04023">
    <property type="entry name" value="FeoA"/>
    <property type="match status" value="1"/>
</dbReference>
<dbReference type="AlphaFoldDB" id="A0A174E911"/>
<dbReference type="InterPro" id="IPR008988">
    <property type="entry name" value="Transcriptional_repressor_C"/>
</dbReference>
<evidence type="ECO:0000259" key="2">
    <source>
        <dbReference type="SMART" id="SM00899"/>
    </source>
</evidence>
<gene>
    <name evidence="4" type="ORF">EAI93_11900</name>
    <name evidence="3" type="ORF">ERS852456_02256</name>
</gene>
<reference evidence="3 5" key="1">
    <citation type="submission" date="2015-09" db="EMBL/GenBank/DDBJ databases">
        <authorList>
            <consortium name="Pathogen Informatics"/>
        </authorList>
    </citation>
    <scope>NUCLEOTIDE SEQUENCE [LARGE SCALE GENOMIC DNA]</scope>
    <source>
        <strain evidence="3 5">2789STDY5834841</strain>
    </source>
</reference>
<evidence type="ECO:0000313" key="4">
    <source>
        <dbReference type="EMBL" id="RYS77808.1"/>
    </source>
</evidence>
<evidence type="ECO:0000313" key="5">
    <source>
        <dbReference type="Proteomes" id="UP000095787"/>
    </source>
</evidence>
<dbReference type="Gene3D" id="2.30.30.90">
    <property type="match status" value="1"/>
</dbReference>
<proteinExistence type="predicted"/>
<dbReference type="Proteomes" id="UP000292665">
    <property type="component" value="Unassembled WGS sequence"/>
</dbReference>
<reference evidence="4 6" key="2">
    <citation type="journal article" date="2019" name="Science, e1252229">
        <title>Invertible promoters mediate bacterial phase variation, antibiotic resistance, and host adaptation in the gut.</title>
        <authorList>
            <person name="Jiang X."/>
            <person name="Hall A.B."/>
            <person name="Arthur T.D."/>
            <person name="Plichta D.R."/>
            <person name="Covington C.T."/>
            <person name="Poyet M."/>
            <person name="Crothers J."/>
            <person name="Moses P.L."/>
            <person name="Tolonen A.C."/>
            <person name="Vlamakis H."/>
            <person name="Alm E.J."/>
            <person name="Xavier R.J."/>
        </authorList>
    </citation>
    <scope>NUCLEOTIDE SEQUENCE [LARGE SCALE GENOMIC DNA]</scope>
    <source>
        <strain evidence="6">aa_0143</strain>
        <strain evidence="4">Aa_0143</strain>
    </source>
</reference>
<dbReference type="SUPFAM" id="SSF50037">
    <property type="entry name" value="C-terminal domain of transcriptional repressors"/>
    <property type="match status" value="1"/>
</dbReference>